<dbReference type="Proteomes" id="UP001597263">
    <property type="component" value="Unassembled WGS sequence"/>
</dbReference>
<name>A0ABW3V702_9HYPH</name>
<evidence type="ECO:0000313" key="2">
    <source>
        <dbReference type="EMBL" id="MFD1228923.1"/>
    </source>
</evidence>
<dbReference type="EMBL" id="JBHTMA010000040">
    <property type="protein sequence ID" value="MFD1228923.1"/>
    <property type="molecule type" value="Genomic_DNA"/>
</dbReference>
<sequence>MLKIFSRMVAECFFVFLATLLACFTEQPSGMPSRANQLPPPYAFLHTGLSLLSRRRIIQMYDTNTPIVNDHFDAPATTNSRHVADMFGKSHKAVLSKIKELIYIEASFADEFLPASYTLSSGVFRVTSFNMTKSGFNSLMRISGLYGRKSRAIAQEFLDAFEEVRDTPHN</sequence>
<comment type="caution">
    <text evidence="2">The sequence shown here is derived from an EMBL/GenBank/DDBJ whole genome shotgun (WGS) entry which is preliminary data.</text>
</comment>
<proteinExistence type="predicted"/>
<dbReference type="PROSITE" id="PS51257">
    <property type="entry name" value="PROKAR_LIPOPROTEIN"/>
    <property type="match status" value="1"/>
</dbReference>
<gene>
    <name evidence="2" type="ORF">ACFQ35_17410</name>
</gene>
<evidence type="ECO:0000256" key="1">
    <source>
        <dbReference type="SAM" id="SignalP"/>
    </source>
</evidence>
<protein>
    <submittedName>
        <fullName evidence="2">Rha family transcriptional regulator</fullName>
    </submittedName>
</protein>
<evidence type="ECO:0000313" key="3">
    <source>
        <dbReference type="Proteomes" id="UP001597263"/>
    </source>
</evidence>
<reference evidence="3" key="1">
    <citation type="journal article" date="2019" name="Int. J. Syst. Evol. Microbiol.">
        <title>The Global Catalogue of Microorganisms (GCM) 10K type strain sequencing project: providing services to taxonomists for standard genome sequencing and annotation.</title>
        <authorList>
            <consortium name="The Broad Institute Genomics Platform"/>
            <consortium name="The Broad Institute Genome Sequencing Center for Infectious Disease"/>
            <person name="Wu L."/>
            <person name="Ma J."/>
        </authorList>
    </citation>
    <scope>NUCLEOTIDE SEQUENCE [LARGE SCALE GENOMIC DNA]</scope>
    <source>
        <strain evidence="3">CCUG 49584</strain>
    </source>
</reference>
<dbReference type="InterPro" id="IPR014054">
    <property type="entry name" value="Phage_regulatory_Rha"/>
</dbReference>
<keyword evidence="3" id="KW-1185">Reference proteome</keyword>
<keyword evidence="1" id="KW-0732">Signal</keyword>
<dbReference type="RefSeq" id="WP_289385857.1">
    <property type="nucleotide sequence ID" value="NZ_JAUCBM010000001.1"/>
</dbReference>
<feature type="chain" id="PRO_5046675869" evidence="1">
    <location>
        <begin position="25"/>
        <end position="170"/>
    </location>
</feature>
<feature type="signal peptide" evidence="1">
    <location>
        <begin position="1"/>
        <end position="24"/>
    </location>
</feature>
<dbReference type="Pfam" id="PF09669">
    <property type="entry name" value="Phage_pRha"/>
    <property type="match status" value="1"/>
</dbReference>
<accession>A0ABW3V702</accession>
<organism evidence="2 3">
    <name type="scientific">Pseudochrobactrum kiredjianiae</name>
    <dbReference type="NCBI Taxonomy" id="386305"/>
    <lineage>
        <taxon>Bacteria</taxon>
        <taxon>Pseudomonadati</taxon>
        <taxon>Pseudomonadota</taxon>
        <taxon>Alphaproteobacteria</taxon>
        <taxon>Hyphomicrobiales</taxon>
        <taxon>Brucellaceae</taxon>
        <taxon>Pseudochrobactrum</taxon>
    </lineage>
</organism>